<evidence type="ECO:0000313" key="1">
    <source>
        <dbReference type="EMBL" id="PJE59685.1"/>
    </source>
</evidence>
<evidence type="ECO:0000313" key="2">
    <source>
        <dbReference type="Proteomes" id="UP000231086"/>
    </source>
</evidence>
<organism evidence="1 2">
    <name type="scientific">Candidatus Portnoybacteria bacterium CG10_big_fil_rev_8_21_14_0_10_44_7</name>
    <dbReference type="NCBI Taxonomy" id="1974816"/>
    <lineage>
        <taxon>Bacteria</taxon>
        <taxon>Candidatus Portnoyibacteriota</taxon>
    </lineage>
</organism>
<protein>
    <submittedName>
        <fullName evidence="1">Uncharacterized protein</fullName>
    </submittedName>
</protein>
<proteinExistence type="predicted"/>
<feature type="non-terminal residue" evidence="1">
    <location>
        <position position="1"/>
    </location>
</feature>
<dbReference type="Proteomes" id="UP000231086">
    <property type="component" value="Unassembled WGS sequence"/>
</dbReference>
<reference evidence="2" key="1">
    <citation type="submission" date="2017-09" db="EMBL/GenBank/DDBJ databases">
        <title>Depth-based differentiation of microbial function through sediment-hosted aquifers and enrichment of novel symbionts in the deep terrestrial subsurface.</title>
        <authorList>
            <person name="Probst A.J."/>
            <person name="Ladd B."/>
            <person name="Jarett J.K."/>
            <person name="Geller-Mcgrath D.E."/>
            <person name="Sieber C.M.K."/>
            <person name="Emerson J.B."/>
            <person name="Anantharaman K."/>
            <person name="Thomas B.C."/>
            <person name="Malmstrom R."/>
            <person name="Stieglmeier M."/>
            <person name="Klingl A."/>
            <person name="Woyke T."/>
            <person name="Ryan C.M."/>
            <person name="Banfield J.F."/>
        </authorList>
    </citation>
    <scope>NUCLEOTIDE SEQUENCE [LARGE SCALE GENOMIC DNA]</scope>
</reference>
<dbReference type="EMBL" id="PFEA01000044">
    <property type="protein sequence ID" value="PJE59685.1"/>
    <property type="molecule type" value="Genomic_DNA"/>
</dbReference>
<comment type="caution">
    <text evidence="1">The sequence shown here is derived from an EMBL/GenBank/DDBJ whole genome shotgun (WGS) entry which is preliminary data.</text>
</comment>
<sequence>SSATGKMPVFSGVKFVGLANLKAGVDGPSHHQKRPAKIKTSRPPKNKRELIKFLPIDYFFYFG</sequence>
<gene>
    <name evidence="1" type="ORF">COU85_02310</name>
</gene>
<name>A0A2M8KIE1_9BACT</name>
<dbReference type="AlphaFoldDB" id="A0A2M8KIE1"/>
<accession>A0A2M8KIE1</accession>